<dbReference type="PROSITE" id="PS51257">
    <property type="entry name" value="PROKAR_LIPOPROTEIN"/>
    <property type="match status" value="1"/>
</dbReference>
<protein>
    <recommendedName>
        <fullName evidence="5">DUF4232 domain-containing protein</fullName>
    </recommendedName>
</protein>
<evidence type="ECO:0000256" key="1">
    <source>
        <dbReference type="SAM" id="MobiDB-lite"/>
    </source>
</evidence>
<proteinExistence type="predicted"/>
<reference evidence="3" key="1">
    <citation type="submission" date="2024-05" db="EMBL/GenBank/DDBJ databases">
        <title>30 novel species of actinomycetes from the DSMZ collection.</title>
        <authorList>
            <person name="Nouioui I."/>
        </authorList>
    </citation>
    <scope>NUCLEOTIDE SEQUENCE</scope>
    <source>
        <strain evidence="3">DSM 41014</strain>
    </source>
</reference>
<dbReference type="EMBL" id="JAVRFF010000071">
    <property type="protein sequence ID" value="MDT0477740.1"/>
    <property type="molecule type" value="Genomic_DNA"/>
</dbReference>
<feature type="region of interest" description="Disordered" evidence="1">
    <location>
        <begin position="29"/>
        <end position="109"/>
    </location>
</feature>
<evidence type="ECO:0000256" key="2">
    <source>
        <dbReference type="SAM" id="SignalP"/>
    </source>
</evidence>
<feature type="compositionally biased region" description="Low complexity" evidence="1">
    <location>
        <begin position="29"/>
        <end position="62"/>
    </location>
</feature>
<dbReference type="Proteomes" id="UP001180489">
    <property type="component" value="Unassembled WGS sequence"/>
</dbReference>
<feature type="signal peptide" evidence="2">
    <location>
        <begin position="1"/>
        <end position="23"/>
    </location>
</feature>
<name>A0ABU2UWR7_9ACTN</name>
<evidence type="ECO:0008006" key="5">
    <source>
        <dbReference type="Google" id="ProtNLM"/>
    </source>
</evidence>
<accession>A0ABU2UWR7</accession>
<gene>
    <name evidence="3" type="ORF">RM863_37030</name>
</gene>
<feature type="compositionally biased region" description="Gly residues" evidence="1">
    <location>
        <begin position="94"/>
        <end position="106"/>
    </location>
</feature>
<sequence length="243" mass="23393">MRSRLAARSTRLVLAAAAVTALAATTTACDPQDAADASGSTSPSATASTSGDTSTADPSTGASTGGSGSDGSGSTASNGSSGSGTSGSSSSSGSSGGSGSGSGDKSGYGQSCGTNDLTFSVSSESQAGGYFLVTARAKAGITCYLDVNTPSVSFGSDASGVASPVGQGGEDPIKLSGSAVAYTGVNPKSTNSDGGREFDFLIIATSEEDADPAEVKLPEAAAVEKPLVTNWTTRRAEAVPVAV</sequence>
<evidence type="ECO:0000313" key="3">
    <source>
        <dbReference type="EMBL" id="MDT0477740.1"/>
    </source>
</evidence>
<organism evidence="3 4">
    <name type="scientific">Streptomyces hintoniae</name>
    <dbReference type="NCBI Taxonomy" id="3075521"/>
    <lineage>
        <taxon>Bacteria</taxon>
        <taxon>Bacillati</taxon>
        <taxon>Actinomycetota</taxon>
        <taxon>Actinomycetes</taxon>
        <taxon>Kitasatosporales</taxon>
        <taxon>Streptomycetaceae</taxon>
        <taxon>Streptomyces</taxon>
    </lineage>
</organism>
<comment type="caution">
    <text evidence="3">The sequence shown here is derived from an EMBL/GenBank/DDBJ whole genome shotgun (WGS) entry which is preliminary data.</text>
</comment>
<keyword evidence="2" id="KW-0732">Signal</keyword>
<evidence type="ECO:0000313" key="4">
    <source>
        <dbReference type="Proteomes" id="UP001180489"/>
    </source>
</evidence>
<feature type="chain" id="PRO_5046157630" description="DUF4232 domain-containing protein" evidence="2">
    <location>
        <begin position="24"/>
        <end position="243"/>
    </location>
</feature>
<dbReference type="RefSeq" id="WP_311637795.1">
    <property type="nucleotide sequence ID" value="NZ_JAVRFF010000071.1"/>
</dbReference>
<keyword evidence="4" id="KW-1185">Reference proteome</keyword>